<dbReference type="Gene3D" id="2.40.50.100">
    <property type="match status" value="1"/>
</dbReference>
<dbReference type="Pfam" id="PF04998">
    <property type="entry name" value="RNA_pol_Rpb1_5"/>
    <property type="match status" value="1"/>
</dbReference>
<keyword evidence="4 9" id="KW-0808">Transferase</keyword>
<feature type="binding site" evidence="9">
    <location>
        <position position="77"/>
    </location>
    <ligand>
        <name>Zn(2+)</name>
        <dbReference type="ChEBI" id="CHEBI:29105"/>
        <label>1</label>
    </ligand>
</feature>
<comment type="catalytic activity">
    <reaction evidence="8 9 10">
        <text>RNA(n) + a ribonucleoside 5'-triphosphate = RNA(n+1) + diphosphate</text>
        <dbReference type="Rhea" id="RHEA:21248"/>
        <dbReference type="Rhea" id="RHEA-COMP:14527"/>
        <dbReference type="Rhea" id="RHEA-COMP:17342"/>
        <dbReference type="ChEBI" id="CHEBI:33019"/>
        <dbReference type="ChEBI" id="CHEBI:61557"/>
        <dbReference type="ChEBI" id="CHEBI:140395"/>
        <dbReference type="EC" id="2.7.7.6"/>
    </reaction>
</comment>
<feature type="binding site" evidence="9">
    <location>
        <position position="950"/>
    </location>
    <ligand>
        <name>Zn(2+)</name>
        <dbReference type="ChEBI" id="CHEBI:29105"/>
        <label>2</label>
    </ligand>
</feature>
<dbReference type="InterPro" id="IPR042102">
    <property type="entry name" value="RNA_pol_Rpb1_3_sf"/>
</dbReference>
<reference evidence="12 13" key="1">
    <citation type="submission" date="2014-02" db="EMBL/GenBank/DDBJ databases">
        <title>Genome sequence of Mycoplasma capricolum subsp. capricolum strain 14232.</title>
        <authorList>
            <person name="Sirand-Pugnet P."/>
            <person name="Breton M."/>
            <person name="Dordet-Frisoni E."/>
            <person name="Baranowski E."/>
            <person name="Barre A."/>
            <person name="Couture C."/>
            <person name="Dupuy V."/>
            <person name="Gaurivaud P."/>
            <person name="Jacob D."/>
            <person name="Lemaitre C."/>
            <person name="Manso-Silvan L."/>
            <person name="Nikolski M."/>
            <person name="Nouvel L.-X."/>
            <person name="Poumarat F."/>
            <person name="Tardy F."/>
            <person name="Thebault P."/>
            <person name="Theil S."/>
            <person name="Citti C."/>
            <person name="Thiaucourt F."/>
            <person name="Blanchard A."/>
        </authorList>
    </citation>
    <scope>NUCLEOTIDE SEQUENCE [LARGE SCALE GENOMIC DNA]</scope>
    <source>
        <strain evidence="12 13">14232</strain>
    </source>
</reference>
<evidence type="ECO:0000313" key="12">
    <source>
        <dbReference type="EMBL" id="KEZ20679.1"/>
    </source>
</evidence>
<dbReference type="GO" id="GO:0000428">
    <property type="term" value="C:DNA-directed RNA polymerase complex"/>
    <property type="evidence" value="ECO:0007669"/>
    <property type="project" value="UniProtKB-KW"/>
</dbReference>
<comment type="subunit">
    <text evidence="9">The RNAP catalytic core consists of 2 alpha, 1 beta, 1 beta' and 1 omega subunit. When a sigma factor is associated with the core the holoenzyme is formed, which can initiate transcription.</text>
</comment>
<evidence type="ECO:0000256" key="10">
    <source>
        <dbReference type="RuleBase" id="RU004279"/>
    </source>
</evidence>
<feature type="binding site" evidence="9">
    <location>
        <position position="507"/>
    </location>
    <ligand>
        <name>Mg(2+)</name>
        <dbReference type="ChEBI" id="CHEBI:18420"/>
    </ligand>
</feature>
<evidence type="ECO:0000256" key="1">
    <source>
        <dbReference type="ARBA" id="ARBA00004026"/>
    </source>
</evidence>
<dbReference type="Gene3D" id="1.10.274.100">
    <property type="entry name" value="RNA polymerase Rpb1, domain 3"/>
    <property type="match status" value="1"/>
</dbReference>
<keyword evidence="3 9" id="KW-0240">DNA-directed RNA polymerase</keyword>
<feature type="binding site" evidence="9">
    <location>
        <position position="503"/>
    </location>
    <ligand>
        <name>Mg(2+)</name>
        <dbReference type="ChEBI" id="CHEBI:18420"/>
    </ligand>
</feature>
<dbReference type="PANTHER" id="PTHR19376">
    <property type="entry name" value="DNA-DIRECTED RNA POLYMERASE"/>
    <property type="match status" value="1"/>
</dbReference>
<dbReference type="EMBL" id="JFDO01000004">
    <property type="protein sequence ID" value="KEZ20679.1"/>
    <property type="molecule type" value="Genomic_DNA"/>
</dbReference>
<dbReference type="Pfam" id="PF04983">
    <property type="entry name" value="RNA_pol_Rpb1_3"/>
    <property type="match status" value="1"/>
</dbReference>
<dbReference type="InterPro" id="IPR012754">
    <property type="entry name" value="DNA-dir_RpoC_beta_prime_bact"/>
</dbReference>
<comment type="cofactor">
    <cofactor evidence="9">
        <name>Mg(2+)</name>
        <dbReference type="ChEBI" id="CHEBI:18420"/>
    </cofactor>
    <text evidence="9">Binds 1 Mg(2+) ion per subunit.</text>
</comment>
<dbReference type="GeneID" id="23778974"/>
<dbReference type="GO" id="GO:0008270">
    <property type="term" value="F:zinc ion binding"/>
    <property type="evidence" value="ECO:0007669"/>
    <property type="project" value="UniProtKB-UniRule"/>
</dbReference>
<dbReference type="InterPro" id="IPR007066">
    <property type="entry name" value="RNA_pol_Rpb1_3"/>
</dbReference>
<dbReference type="EC" id="2.7.7.6" evidence="9"/>
<sequence length="1255" mass="141318">MENLNRKKAIKIELANPDTIRSWSHGEVLKPETINYKTLKAEKDGLFDERIFGPTKNYECVCGRYKKANPMNKGKKCEKCGVELTESIVRRERMGHIELEEPVTHIWMLKVAPYRIAAILDLKAKELEEVVYFVSHIVLEQGNQSHFLEKEVLDLGSSRITKTREKLQLSILDVIDQINDPEHRDTKKANRLLEELKNTSIPFSIDEATSLISKYTNAKFGIGARAVEYLLEKVDLTKEIEAIKIQLENSKKTPNERTKLLKRLETFDSLKRSKQRPEWMVMRVIPVIPPDIRPIIQLDGGRFTTSEINDLYRRIIIRNERLKKVKEMGAPSIIVNNEKRMLQEAVDALFDNERKPKPVQGKNKRPLKSLTSVLKGKQGRFRQNLLGKRVDYSARSVIAIGPDLKMYQAGLPREMAITLFKPFVIQWLQDHEYAENVKIAEKMLLQNDPKVWEALEQVIKDRPVLLNRAPTLHRLGIQAFEPKLVKGKAIRLHPLVTTAFNADFDGDQMAVHVPITKEAVAESRALMLGSSAILGPKDGKAIVTPGQDIILGNYYLTTEEKNAKGQGMIFSSLDEAFMAYNSGQIHLNSLIGIALSALPEEKFSDKNQRLNSYLLTTVGKLYFNQIFDDNFPWINSNNIWNAKEAVKEFIYDFSQDIDKVIENVQVQQPIKKKELSLIIERYFETHGARKTAEMLDKMKDLGFSFSTKSGTTISAGDVVAFTHKYDEFKEADQKVEQITDFYNMGMLTNSEKKRRIIDVWSEVKDKIQNELATVLRKDVKNPIFVMVDSGARGNVSNFTQLVGMRGLMNDTKGDIKEIPIKSSFREGLTVSEYFVSTHGARKGMADIALKTADSGYLTRRLVDVSQEIVVVNEDCEPTKGFEVSAIIDTKHDNVIVPLKDRLVGRFTFEDIYDDDKNLVASANTLIDKNIAEKIIMSGISSVIIRSVLTCDNKRGVCQKCYGLNLATASVVNIGEPVGVIAAQSIGEPGTQLTMRNFHTGGVAGNVDITQGLPRIKELLDVTTPKGAVAIISEVDGVVSEIEDYNGVFVINIVTENEEVKKYKTEFNSVLRVEQGSSVMAGQKLTEGAIDLHQLLEFGGIQDVQNYILKEVQKVYRLQGIEISDKYIEIIIKQMLNKVKITDSGDSDLLPGEIITIQNYKEVVQDCIVKSIRPPLSKAQIFGIKKAPLESSSWLSSASFQDTARVLTRAIIKGKEDKLEGLKENIMLGNLIPAGTGLTGTQEVEQLAEQYHNNEY</sequence>
<dbReference type="AlphaFoldDB" id="A0A084ERT7"/>
<dbReference type="Pfam" id="PF05000">
    <property type="entry name" value="RNA_pol_Rpb1_4"/>
    <property type="match status" value="1"/>
</dbReference>
<dbReference type="GO" id="GO:0006351">
    <property type="term" value="P:DNA-templated transcription"/>
    <property type="evidence" value="ECO:0007669"/>
    <property type="project" value="UniProtKB-UniRule"/>
</dbReference>
<keyword evidence="7 9" id="KW-0804">Transcription</keyword>
<dbReference type="SUPFAM" id="SSF64484">
    <property type="entry name" value="beta and beta-prime subunits of DNA dependent RNA-polymerase"/>
    <property type="match status" value="1"/>
</dbReference>
<dbReference type="GO" id="GO:0003899">
    <property type="term" value="F:DNA-directed RNA polymerase activity"/>
    <property type="evidence" value="ECO:0007669"/>
    <property type="project" value="UniProtKB-UniRule"/>
</dbReference>
<name>A0A084ERT7_MYCCA</name>
<evidence type="ECO:0000256" key="2">
    <source>
        <dbReference type="ARBA" id="ARBA00006460"/>
    </source>
</evidence>
<dbReference type="InterPro" id="IPR007081">
    <property type="entry name" value="RNA_pol_Rpb1_5"/>
</dbReference>
<dbReference type="InterPro" id="IPR000722">
    <property type="entry name" value="RNA_pol_asu"/>
</dbReference>
<evidence type="ECO:0000256" key="7">
    <source>
        <dbReference type="ARBA" id="ARBA00023163"/>
    </source>
</evidence>
<feature type="binding site" evidence="9">
    <location>
        <position position="957"/>
    </location>
    <ligand>
        <name>Zn(2+)</name>
        <dbReference type="ChEBI" id="CHEBI:29105"/>
        <label>2</label>
    </ligand>
</feature>
<dbReference type="InterPro" id="IPR045867">
    <property type="entry name" value="DNA-dir_RpoC_beta_prime"/>
</dbReference>
<dbReference type="Gene3D" id="1.10.1790.20">
    <property type="match status" value="1"/>
</dbReference>
<dbReference type="InterPro" id="IPR044893">
    <property type="entry name" value="RNA_pol_Rpb1_clamp_domain"/>
</dbReference>
<feature type="binding site" evidence="9">
    <location>
        <position position="875"/>
    </location>
    <ligand>
        <name>Zn(2+)</name>
        <dbReference type="ChEBI" id="CHEBI:29105"/>
        <label>2</label>
    </ligand>
</feature>
<protein>
    <recommendedName>
        <fullName evidence="9">DNA-directed RNA polymerase subunit beta'</fullName>
        <shortName evidence="9">RNAP subunit beta'</shortName>
        <ecNumber evidence="9">2.7.7.6</ecNumber>
    </recommendedName>
    <alternativeName>
        <fullName evidence="9">RNA polymerase subunit beta'</fullName>
    </alternativeName>
    <alternativeName>
        <fullName evidence="9">Transcriptase subunit beta'</fullName>
    </alternativeName>
</protein>
<dbReference type="CDD" id="cd01609">
    <property type="entry name" value="RNAP_beta'_N"/>
    <property type="match status" value="1"/>
</dbReference>
<comment type="cofactor">
    <cofactor evidence="9">
        <name>Zn(2+)</name>
        <dbReference type="ChEBI" id="CHEBI:29105"/>
    </cofactor>
    <text evidence="9">Binds 2 Zn(2+) ions per subunit.</text>
</comment>
<evidence type="ECO:0000256" key="4">
    <source>
        <dbReference type="ARBA" id="ARBA00022679"/>
    </source>
</evidence>
<dbReference type="RefSeq" id="WP_011386971.1">
    <property type="nucleotide sequence ID" value="NZ_JFDO01000004.1"/>
</dbReference>
<dbReference type="SMART" id="SM00663">
    <property type="entry name" value="RPOLA_N"/>
    <property type="match status" value="1"/>
</dbReference>
<dbReference type="PANTHER" id="PTHR19376:SF54">
    <property type="entry name" value="DNA-DIRECTED RNA POLYMERASE SUBUNIT BETA"/>
    <property type="match status" value="1"/>
</dbReference>
<gene>
    <name evidence="9 12" type="primary">rpoC</name>
    <name evidence="12" type="ORF">MCAPa_2590</name>
</gene>
<feature type="domain" description="RNA polymerase N-terminal" evidence="11">
    <location>
        <begin position="278"/>
        <end position="557"/>
    </location>
</feature>
<accession>A0A084ERT7</accession>
<dbReference type="GO" id="GO:0003677">
    <property type="term" value="F:DNA binding"/>
    <property type="evidence" value="ECO:0007669"/>
    <property type="project" value="UniProtKB-UniRule"/>
</dbReference>
<comment type="similarity">
    <text evidence="2 9 10">Belongs to the RNA polymerase beta' chain family.</text>
</comment>
<dbReference type="Gene3D" id="4.10.860.120">
    <property type="entry name" value="RNA polymerase II, clamp domain"/>
    <property type="match status" value="1"/>
</dbReference>
<dbReference type="CDD" id="cd02655">
    <property type="entry name" value="RNAP_beta'_C"/>
    <property type="match status" value="1"/>
</dbReference>
<dbReference type="Proteomes" id="UP000028533">
    <property type="component" value="Unassembled WGS sequence"/>
</dbReference>
<dbReference type="NCBIfam" id="TIGR02386">
    <property type="entry name" value="rpoC_TIGR"/>
    <property type="match status" value="1"/>
</dbReference>
<feature type="binding site" evidence="9">
    <location>
        <position position="60"/>
    </location>
    <ligand>
        <name>Zn(2+)</name>
        <dbReference type="ChEBI" id="CHEBI:29105"/>
        <label>1</label>
    </ligand>
</feature>
<dbReference type="Gene3D" id="1.10.40.90">
    <property type="match status" value="1"/>
</dbReference>
<feature type="binding site" evidence="9">
    <location>
        <position position="505"/>
    </location>
    <ligand>
        <name>Mg(2+)</name>
        <dbReference type="ChEBI" id="CHEBI:18420"/>
    </ligand>
</feature>
<dbReference type="Gene3D" id="1.10.132.30">
    <property type="match status" value="1"/>
</dbReference>
<feature type="binding site" evidence="9">
    <location>
        <position position="62"/>
    </location>
    <ligand>
        <name>Zn(2+)</name>
        <dbReference type="ChEBI" id="CHEBI:29105"/>
        <label>1</label>
    </ligand>
</feature>
<dbReference type="Pfam" id="PF00623">
    <property type="entry name" value="RNA_pol_Rpb1_2"/>
    <property type="match status" value="1"/>
</dbReference>
<evidence type="ECO:0000259" key="11">
    <source>
        <dbReference type="SMART" id="SM00663"/>
    </source>
</evidence>
<evidence type="ECO:0000256" key="3">
    <source>
        <dbReference type="ARBA" id="ARBA00022478"/>
    </source>
</evidence>
<dbReference type="Gene3D" id="2.40.40.20">
    <property type="match status" value="1"/>
</dbReference>
<keyword evidence="6 9" id="KW-0479">Metal-binding</keyword>
<keyword evidence="9" id="KW-0862">Zinc</keyword>
<organism evidence="12 13">
    <name type="scientific">Mycoplasma capricolum subsp. capricolum 14232</name>
    <dbReference type="NCBI Taxonomy" id="1188238"/>
    <lineage>
        <taxon>Bacteria</taxon>
        <taxon>Bacillati</taxon>
        <taxon>Mycoplasmatota</taxon>
        <taxon>Mollicutes</taxon>
        <taxon>Mycoplasmataceae</taxon>
        <taxon>Mycoplasma</taxon>
    </lineage>
</organism>
<comment type="function">
    <text evidence="1 9 10">DNA-dependent RNA polymerase catalyzes the transcription of DNA into RNA using the four ribonucleoside triphosphates as substrates.</text>
</comment>
<evidence type="ECO:0000256" key="5">
    <source>
        <dbReference type="ARBA" id="ARBA00022695"/>
    </source>
</evidence>
<keyword evidence="5 9" id="KW-0548">Nucleotidyltransferase</keyword>
<dbReference type="Pfam" id="PF04997">
    <property type="entry name" value="RNA_pol_Rpb1_1"/>
    <property type="match status" value="1"/>
</dbReference>
<dbReference type="SMR" id="A0A084ERT7"/>
<evidence type="ECO:0000256" key="9">
    <source>
        <dbReference type="HAMAP-Rule" id="MF_01322"/>
    </source>
</evidence>
<dbReference type="HAMAP" id="MF_01322">
    <property type="entry name" value="RNApol_bact_RpoC"/>
    <property type="match status" value="1"/>
</dbReference>
<dbReference type="InterPro" id="IPR038120">
    <property type="entry name" value="Rpb1_funnel_sf"/>
</dbReference>
<proteinExistence type="inferred from homology"/>
<dbReference type="GO" id="GO:0000287">
    <property type="term" value="F:magnesium ion binding"/>
    <property type="evidence" value="ECO:0007669"/>
    <property type="project" value="UniProtKB-UniRule"/>
</dbReference>
<feature type="binding site" evidence="9">
    <location>
        <position position="960"/>
    </location>
    <ligand>
        <name>Zn(2+)</name>
        <dbReference type="ChEBI" id="CHEBI:29105"/>
        <label>2</label>
    </ligand>
</feature>
<comment type="caution">
    <text evidence="12">The sequence shown here is derived from an EMBL/GenBank/DDBJ whole genome shotgun (WGS) entry which is preliminary data.</text>
</comment>
<dbReference type="InterPro" id="IPR007080">
    <property type="entry name" value="RNA_pol_Rpb1_1"/>
</dbReference>
<dbReference type="Gene3D" id="1.10.150.390">
    <property type="match status" value="1"/>
</dbReference>
<evidence type="ECO:0000256" key="6">
    <source>
        <dbReference type="ARBA" id="ARBA00022723"/>
    </source>
</evidence>
<feature type="binding site" evidence="9">
    <location>
        <position position="80"/>
    </location>
    <ligand>
        <name>Zn(2+)</name>
        <dbReference type="ChEBI" id="CHEBI:29105"/>
        <label>1</label>
    </ligand>
</feature>
<dbReference type="InterPro" id="IPR007083">
    <property type="entry name" value="RNA_pol_Rpb1_4"/>
</dbReference>
<evidence type="ECO:0000313" key="13">
    <source>
        <dbReference type="Proteomes" id="UP000028533"/>
    </source>
</evidence>
<dbReference type="InterPro" id="IPR006592">
    <property type="entry name" value="RNA_pol_N"/>
</dbReference>
<evidence type="ECO:0000256" key="8">
    <source>
        <dbReference type="ARBA" id="ARBA00048552"/>
    </source>
</evidence>
<keyword evidence="9" id="KW-0460">Magnesium</keyword>